<dbReference type="NCBIfam" id="TIGR03137">
    <property type="entry name" value="AhpC"/>
    <property type="match status" value="1"/>
</dbReference>
<keyword evidence="19" id="KW-1185">Reference proteome</keyword>
<dbReference type="Gene3D" id="3.40.30.10">
    <property type="entry name" value="Glutaredoxin"/>
    <property type="match status" value="1"/>
</dbReference>
<comment type="function">
    <text evidence="16">Thiol-specific peroxidase that catalyzes the reduction of hydrogen peroxide and organic hydroperoxides to water and alcohols, respectively. Plays a role in cell protection against oxidative stress by detoxifying peroxides.</text>
</comment>
<dbReference type="GO" id="GO:0008379">
    <property type="term" value="F:thioredoxin peroxidase activity"/>
    <property type="evidence" value="ECO:0007669"/>
    <property type="project" value="TreeGrafter"/>
</dbReference>
<evidence type="ECO:0000256" key="2">
    <source>
        <dbReference type="ARBA" id="ARBA00009796"/>
    </source>
</evidence>
<dbReference type="InterPro" id="IPR013766">
    <property type="entry name" value="Thioredoxin_domain"/>
</dbReference>
<comment type="similarity">
    <text evidence="2 16">Belongs to the peroxiredoxin family. AhpC/Prx1 subfamily.</text>
</comment>
<evidence type="ECO:0000256" key="16">
    <source>
        <dbReference type="RuleBase" id="RU366004"/>
    </source>
</evidence>
<dbReference type="GO" id="GO:0006979">
    <property type="term" value="P:response to oxidative stress"/>
    <property type="evidence" value="ECO:0007669"/>
    <property type="project" value="UniProtKB-UniRule"/>
</dbReference>
<dbReference type="FunFam" id="3.40.30.10:FF:000002">
    <property type="entry name" value="Alkyl hydroperoxide reductase C"/>
    <property type="match status" value="1"/>
</dbReference>
<evidence type="ECO:0000313" key="18">
    <source>
        <dbReference type="EMBL" id="OXM99420.1"/>
    </source>
</evidence>
<feature type="active site" description="Cysteine sulfenic acid (-SOH) intermediate; for peroxidase activity" evidence="15">
    <location>
        <position position="48"/>
    </location>
</feature>
<comment type="catalytic activity">
    <reaction evidence="14 16">
        <text>a hydroperoxide + NADH + H(+) = an alcohol + NAD(+) + H2O</text>
        <dbReference type="Rhea" id="RHEA:62628"/>
        <dbReference type="ChEBI" id="CHEBI:15377"/>
        <dbReference type="ChEBI" id="CHEBI:15378"/>
        <dbReference type="ChEBI" id="CHEBI:30879"/>
        <dbReference type="ChEBI" id="CHEBI:35924"/>
        <dbReference type="ChEBI" id="CHEBI:57540"/>
        <dbReference type="ChEBI" id="CHEBI:57945"/>
        <dbReference type="EC" id="1.11.1.26"/>
    </reaction>
</comment>
<evidence type="ECO:0000256" key="1">
    <source>
        <dbReference type="ARBA" id="ARBA00004496"/>
    </source>
</evidence>
<dbReference type="InterPro" id="IPR019479">
    <property type="entry name" value="Peroxiredoxin_C"/>
</dbReference>
<evidence type="ECO:0000256" key="8">
    <source>
        <dbReference type="ARBA" id="ARBA00022862"/>
    </source>
</evidence>
<evidence type="ECO:0000256" key="11">
    <source>
        <dbReference type="ARBA" id="ARBA00023284"/>
    </source>
</evidence>
<evidence type="ECO:0000256" key="15">
    <source>
        <dbReference type="PIRSR" id="PIRSR000239-1"/>
    </source>
</evidence>
<reference evidence="18 19" key="1">
    <citation type="submission" date="2017-05" db="EMBL/GenBank/DDBJ databases">
        <title>Bifidobacterium vansinderenii sp. nov.</title>
        <authorList>
            <person name="Lugli G.A."/>
            <person name="Duranti S."/>
            <person name="Mangifesta M."/>
        </authorList>
    </citation>
    <scope>NUCLEOTIDE SEQUENCE [LARGE SCALE GENOMIC DNA]</scope>
    <source>
        <strain evidence="18 19">Tam10B</strain>
    </source>
</reference>
<dbReference type="InterPro" id="IPR036249">
    <property type="entry name" value="Thioredoxin-like_sf"/>
</dbReference>
<dbReference type="AlphaFoldDB" id="A0A229VUX7"/>
<comment type="subcellular location">
    <subcellularLocation>
        <location evidence="1 16">Cytoplasm</location>
    </subcellularLocation>
</comment>
<dbReference type="InterPro" id="IPR024706">
    <property type="entry name" value="Peroxiredoxin_AhpC-typ"/>
</dbReference>
<keyword evidence="6 16" id="KW-0963">Cytoplasm</keyword>
<dbReference type="GO" id="GO:0033554">
    <property type="term" value="P:cellular response to stress"/>
    <property type="evidence" value="ECO:0007669"/>
    <property type="project" value="TreeGrafter"/>
</dbReference>
<dbReference type="GO" id="GO:0045454">
    <property type="term" value="P:cell redox homeostasis"/>
    <property type="evidence" value="ECO:0007669"/>
    <property type="project" value="TreeGrafter"/>
</dbReference>
<dbReference type="RefSeq" id="WP_093961273.1">
    <property type="nucleotide sequence ID" value="NZ_NEWD01000038.1"/>
</dbReference>
<dbReference type="InterPro" id="IPR000866">
    <property type="entry name" value="AhpC/TSA"/>
</dbReference>
<evidence type="ECO:0000256" key="10">
    <source>
        <dbReference type="ARBA" id="ARBA00023157"/>
    </source>
</evidence>
<organism evidence="18 19">
    <name type="scientific">Bifidobacterium vansinderenii</name>
    <dbReference type="NCBI Taxonomy" id="1984871"/>
    <lineage>
        <taxon>Bacteria</taxon>
        <taxon>Bacillati</taxon>
        <taxon>Actinomycetota</taxon>
        <taxon>Actinomycetes</taxon>
        <taxon>Bifidobacteriales</taxon>
        <taxon>Bifidobacteriaceae</taxon>
        <taxon>Bifidobacterium</taxon>
    </lineage>
</organism>
<name>A0A229VUX7_9BIFI</name>
<evidence type="ECO:0000256" key="3">
    <source>
        <dbReference type="ARBA" id="ARBA00011654"/>
    </source>
</evidence>
<keyword evidence="7 16" id="KW-0575">Peroxidase</keyword>
<evidence type="ECO:0000256" key="14">
    <source>
        <dbReference type="ARBA" id="ARBA00047572"/>
    </source>
</evidence>
<proteinExistence type="inferred from homology"/>
<dbReference type="Pfam" id="PF10417">
    <property type="entry name" value="1-cysPrx_C"/>
    <property type="match status" value="1"/>
</dbReference>
<dbReference type="GO" id="GO:0102039">
    <property type="term" value="F:NADH-dependent peroxiredoxin activity"/>
    <property type="evidence" value="ECO:0007669"/>
    <property type="project" value="UniProtKB-EC"/>
</dbReference>
<dbReference type="PANTHER" id="PTHR10681">
    <property type="entry name" value="THIOREDOXIN PEROXIDASE"/>
    <property type="match status" value="1"/>
</dbReference>
<comment type="subunit">
    <text evidence="3">Homodimer; disulfide-linked, upon oxidation. 5 homodimers assemble to form a ring-like decamer.</text>
</comment>
<dbReference type="SUPFAM" id="SSF52833">
    <property type="entry name" value="Thioredoxin-like"/>
    <property type="match status" value="1"/>
</dbReference>
<dbReference type="EC" id="1.11.1.26" evidence="4 16"/>
<evidence type="ECO:0000256" key="9">
    <source>
        <dbReference type="ARBA" id="ARBA00023002"/>
    </source>
</evidence>
<comment type="caution">
    <text evidence="18">The sequence shown here is derived from an EMBL/GenBank/DDBJ whole genome shotgun (WGS) entry which is preliminary data.</text>
</comment>
<evidence type="ECO:0000256" key="4">
    <source>
        <dbReference type="ARBA" id="ARBA00013021"/>
    </source>
</evidence>
<accession>A0A229VUX7</accession>
<dbReference type="EMBL" id="NEWD01000038">
    <property type="protein sequence ID" value="OXM99420.1"/>
    <property type="molecule type" value="Genomic_DNA"/>
</dbReference>
<dbReference type="Pfam" id="PF00578">
    <property type="entry name" value="AhpC-TSA"/>
    <property type="match status" value="1"/>
</dbReference>
<evidence type="ECO:0000256" key="6">
    <source>
        <dbReference type="ARBA" id="ARBA00022490"/>
    </source>
</evidence>
<evidence type="ECO:0000256" key="7">
    <source>
        <dbReference type="ARBA" id="ARBA00022559"/>
    </source>
</evidence>
<evidence type="ECO:0000259" key="17">
    <source>
        <dbReference type="PROSITE" id="PS51352"/>
    </source>
</evidence>
<dbReference type="PANTHER" id="PTHR10681:SF121">
    <property type="entry name" value="ALKYL HYDROPEROXIDE REDUCTASE C"/>
    <property type="match status" value="1"/>
</dbReference>
<feature type="domain" description="Thioredoxin" evidence="17">
    <location>
        <begin position="3"/>
        <end position="158"/>
    </location>
</feature>
<keyword evidence="8 16" id="KW-0049">Antioxidant</keyword>
<evidence type="ECO:0000313" key="19">
    <source>
        <dbReference type="Proteomes" id="UP000215433"/>
    </source>
</evidence>
<dbReference type="GO" id="GO:0005829">
    <property type="term" value="C:cytosol"/>
    <property type="evidence" value="ECO:0007669"/>
    <property type="project" value="TreeGrafter"/>
</dbReference>
<dbReference type="InterPro" id="IPR050217">
    <property type="entry name" value="Peroxiredoxin"/>
</dbReference>
<keyword evidence="11 16" id="KW-0676">Redox-active center</keyword>
<evidence type="ECO:0000256" key="5">
    <source>
        <dbReference type="ARBA" id="ARBA00017462"/>
    </source>
</evidence>
<dbReference type="PROSITE" id="PS51352">
    <property type="entry name" value="THIOREDOXIN_2"/>
    <property type="match status" value="1"/>
</dbReference>
<dbReference type="GO" id="GO:0042744">
    <property type="term" value="P:hydrogen peroxide catabolic process"/>
    <property type="evidence" value="ECO:0007669"/>
    <property type="project" value="TreeGrafter"/>
</dbReference>
<dbReference type="OrthoDB" id="9812811at2"/>
<dbReference type="CDD" id="cd03015">
    <property type="entry name" value="PRX_Typ2cys"/>
    <property type="match status" value="1"/>
</dbReference>
<evidence type="ECO:0000256" key="13">
    <source>
        <dbReference type="ARBA" id="ARBA00032824"/>
    </source>
</evidence>
<evidence type="ECO:0000256" key="12">
    <source>
        <dbReference type="ARBA" id="ARBA00032077"/>
    </source>
</evidence>
<gene>
    <name evidence="18" type="ORF">Tam10B_2167</name>
</gene>
<protein>
    <recommendedName>
        <fullName evidence="5 16">Alkyl hydroperoxide reductase C</fullName>
        <ecNumber evidence="4 16">1.11.1.26</ecNumber>
    </recommendedName>
    <alternativeName>
        <fullName evidence="12 16">Peroxiredoxin</fullName>
    </alternativeName>
    <alternativeName>
        <fullName evidence="13 16">Thioredoxin peroxidase</fullName>
    </alternativeName>
</protein>
<keyword evidence="9 16" id="KW-0560">Oxidoreductase</keyword>
<dbReference type="PIRSF" id="PIRSF000239">
    <property type="entry name" value="AHPC"/>
    <property type="match status" value="1"/>
</dbReference>
<dbReference type="InterPro" id="IPR017559">
    <property type="entry name" value="AhpC"/>
</dbReference>
<keyword evidence="10 16" id="KW-1015">Disulfide bond</keyword>
<sequence length="188" mass="20928">MGNYINTELEDFTVNAYHDGEIETVSKQDLLGHWSVIFFYPADFTFVCPTELGDLADHYTDFKAADAEVYSVSEDTEYVHKAWAEATDTIAKVKYPMLADPAGKLARFFGVLDEESGLAFRGVFIIDPEGKIKSYTINDNGIGRNAEEILRTLEAAKFVREHGDKVCPANWHPGEDTIAPSLDLVGKI</sequence>
<dbReference type="Proteomes" id="UP000215433">
    <property type="component" value="Unassembled WGS sequence"/>
</dbReference>